<accession>G3AKF2</accession>
<dbReference type="RefSeq" id="XP_007374424.1">
    <property type="nucleotide sequence ID" value="XM_007374362.1"/>
</dbReference>
<dbReference type="InterPro" id="IPR025638">
    <property type="entry name" value="DUF4336"/>
</dbReference>
<dbReference type="HOGENOM" id="CLU_056292_1_0_1"/>
<dbReference type="PANTHER" id="PTHR33835:SF1">
    <property type="entry name" value="METALLO-BETA-LACTAMASE DOMAIN-CONTAINING PROTEIN"/>
    <property type="match status" value="1"/>
</dbReference>
<dbReference type="Gene3D" id="3.60.15.10">
    <property type="entry name" value="Ribonuclease Z/Hydroxyacylglutathione hydrolase-like"/>
    <property type="match status" value="1"/>
</dbReference>
<dbReference type="InParanoid" id="G3AKF2"/>
<keyword evidence="2" id="KW-1185">Reference proteome</keyword>
<evidence type="ECO:0000313" key="2">
    <source>
        <dbReference type="Proteomes" id="UP000000709"/>
    </source>
</evidence>
<dbReference type="Proteomes" id="UP000000709">
    <property type="component" value="Unassembled WGS sequence"/>
</dbReference>
<dbReference type="EMBL" id="GL996501">
    <property type="protein sequence ID" value="EGW32909.1"/>
    <property type="molecule type" value="Genomic_DNA"/>
</dbReference>
<organism evidence="2">
    <name type="scientific">Spathaspora passalidarum (strain NRRL Y-27907 / 11-Y1)</name>
    <dbReference type="NCBI Taxonomy" id="619300"/>
    <lineage>
        <taxon>Eukaryota</taxon>
        <taxon>Fungi</taxon>
        <taxon>Dikarya</taxon>
        <taxon>Ascomycota</taxon>
        <taxon>Saccharomycotina</taxon>
        <taxon>Pichiomycetes</taxon>
        <taxon>Debaryomycetaceae</taxon>
        <taxon>Spathaspora</taxon>
    </lineage>
</organism>
<reference evidence="1 2" key="1">
    <citation type="journal article" date="2011" name="Proc. Natl. Acad. Sci. U.S.A.">
        <title>Comparative genomics of xylose-fermenting fungi for enhanced biofuel production.</title>
        <authorList>
            <person name="Wohlbach D.J."/>
            <person name="Kuo A."/>
            <person name="Sato T.K."/>
            <person name="Potts K.M."/>
            <person name="Salamov A.A."/>
            <person name="LaButti K.M."/>
            <person name="Sun H."/>
            <person name="Clum A."/>
            <person name="Pangilinan J.L."/>
            <person name="Lindquist E.A."/>
            <person name="Lucas S."/>
            <person name="Lapidus A."/>
            <person name="Jin M."/>
            <person name="Gunawan C."/>
            <person name="Balan V."/>
            <person name="Dale B.E."/>
            <person name="Jeffries T.W."/>
            <person name="Zinkel R."/>
            <person name="Barry K.W."/>
            <person name="Grigoriev I.V."/>
            <person name="Gasch A.P."/>
        </authorList>
    </citation>
    <scope>NUCLEOTIDE SEQUENCE [LARGE SCALE GENOMIC DNA]</scope>
    <source>
        <strain evidence="2">NRRL Y-27907 / 11-Y1</strain>
    </source>
</reference>
<proteinExistence type="predicted"/>
<dbReference type="SUPFAM" id="SSF56281">
    <property type="entry name" value="Metallo-hydrolase/oxidoreductase"/>
    <property type="match status" value="1"/>
</dbReference>
<dbReference type="GeneID" id="18873295"/>
<evidence type="ECO:0008006" key="3">
    <source>
        <dbReference type="Google" id="ProtNLM"/>
    </source>
</evidence>
<name>G3AKF2_SPAPN</name>
<dbReference type="InterPro" id="IPR036866">
    <property type="entry name" value="RibonucZ/Hydroxyglut_hydro"/>
</dbReference>
<protein>
    <recommendedName>
        <fullName evidence="3">Metallo-beta-lactamase domain-containing protein</fullName>
    </recommendedName>
</protein>
<dbReference type="OMA" id="IIPDREH"/>
<gene>
    <name evidence="1" type="ORF">SPAPADRAFT_60251</name>
</gene>
<dbReference type="Pfam" id="PF14234">
    <property type="entry name" value="DUF4336"/>
    <property type="match status" value="1"/>
</dbReference>
<dbReference type="PANTHER" id="PTHR33835">
    <property type="entry name" value="YALI0C07656P"/>
    <property type="match status" value="1"/>
</dbReference>
<dbReference type="KEGG" id="spaa:SPAPADRAFT_60251"/>
<dbReference type="eggNOG" id="ENOG502S1EZ">
    <property type="taxonomic scope" value="Eukaryota"/>
</dbReference>
<dbReference type="AlphaFoldDB" id="G3AKF2"/>
<sequence length="266" mass="30249">MGYPDNFKIVTKQLSDNLLLASTSFTRVNKFNFGARMAVFKTNQDLIVWSPLPYNDQVVSTLKEFSGDKFNITHVIVPDREHNLAAKSYKDKFPTAKIIAMENITSFKPDYLFTKANGNKVLKGEELKQIVKDDVIVEKFEFVYLPFHENQELVLFDKQTKTVFEADLLFNLGEPGTTSGKVVLEQFSPELGFKPGFNPHGGWSFPTRYLQPYSKVGRFLFRKIVNPAKSAPGLNAIYSWDFNTIVMCHGNIITKGAKDAFKHVFL</sequence>
<evidence type="ECO:0000313" key="1">
    <source>
        <dbReference type="EMBL" id="EGW32909.1"/>
    </source>
</evidence>
<dbReference type="OrthoDB" id="421671at2759"/>